<feature type="region of interest" description="Disordered" evidence="16">
    <location>
        <begin position="360"/>
        <end position="387"/>
    </location>
</feature>
<name>A0ABD3AW44_9GENT</name>
<organism evidence="19 20">
    <name type="scientific">Cinchona calisaya</name>
    <dbReference type="NCBI Taxonomy" id="153742"/>
    <lineage>
        <taxon>Eukaryota</taxon>
        <taxon>Viridiplantae</taxon>
        <taxon>Streptophyta</taxon>
        <taxon>Embryophyta</taxon>
        <taxon>Tracheophyta</taxon>
        <taxon>Spermatophyta</taxon>
        <taxon>Magnoliopsida</taxon>
        <taxon>eudicotyledons</taxon>
        <taxon>Gunneridae</taxon>
        <taxon>Pentapetalae</taxon>
        <taxon>asterids</taxon>
        <taxon>lamiids</taxon>
        <taxon>Gentianales</taxon>
        <taxon>Rubiaceae</taxon>
        <taxon>Cinchonoideae</taxon>
        <taxon>Cinchoneae</taxon>
        <taxon>Cinchona</taxon>
    </lineage>
</organism>
<dbReference type="InterPro" id="IPR013083">
    <property type="entry name" value="Znf_RING/FYVE/PHD"/>
</dbReference>
<dbReference type="CDD" id="cd16461">
    <property type="entry name" value="RING-H2_EL5-like"/>
    <property type="match status" value="1"/>
</dbReference>
<dbReference type="PANTHER" id="PTHR46539">
    <property type="entry name" value="E3 UBIQUITIN-PROTEIN LIGASE ATL42"/>
    <property type="match status" value="1"/>
</dbReference>
<feature type="compositionally biased region" description="Low complexity" evidence="16">
    <location>
        <begin position="197"/>
        <end position="208"/>
    </location>
</feature>
<keyword evidence="8" id="KW-0732">Signal</keyword>
<accession>A0ABD3AW44</accession>
<evidence type="ECO:0000256" key="3">
    <source>
        <dbReference type="ARBA" id="ARBA00004906"/>
    </source>
</evidence>
<sequence length="462" mass="51116">MGRINNLLSLLPSLWPSFSFFLLLFITNFSLLIASPNTTTTSATPFAPPPHEQLDKSKGSPFRPSIAVIIGVLTTVFSVTFLLLLYAKHCRRGGGNNPFSRGYPPINSTNARKNSGIDRAVIESLPIFRFASLRGQKDGLECAVCLNRFEPTEVLKLLPKCKHGFHVECVDTWLDAHSTCPLCRYRVDPEDILLVADNNNNNNNNSTAAPPPPPDIGSSSSINNARVSGRHSFAGNSLEVIVETPKDDGDSKTTMFKARRSLDSWNNSKNNNSRKKRSSEKTAVADVGCFDRPRRKDELLLSGEGTAEHRRLEHRIIISGGNDKEEAEASSDGSLNHRWSDVQPSDLLFLRSEMILGDSRRFSGSRGSRPWISSNSNNGGGGGRNVINTRSVSEITGMSRFSSNEEDQLHQDQQRQQRQEQQRKRQVGAVSRWMAWISQSQSQNQKPAVHRTTSSSSSAVVV</sequence>
<dbReference type="SUPFAM" id="SSF57850">
    <property type="entry name" value="RING/U-box"/>
    <property type="match status" value="1"/>
</dbReference>
<comment type="pathway">
    <text evidence="3">Protein modification; protein ubiquitination.</text>
</comment>
<feature type="region of interest" description="Disordered" evidence="16">
    <location>
        <begin position="196"/>
        <end position="227"/>
    </location>
</feature>
<evidence type="ECO:0000313" key="19">
    <source>
        <dbReference type="EMBL" id="KAL3535448.1"/>
    </source>
</evidence>
<dbReference type="AlphaFoldDB" id="A0ABD3AW44"/>
<feature type="region of interest" description="Disordered" evidence="16">
    <location>
        <begin position="439"/>
        <end position="462"/>
    </location>
</feature>
<dbReference type="EMBL" id="JBJUIK010000002">
    <property type="protein sequence ID" value="KAL3535448.1"/>
    <property type="molecule type" value="Genomic_DNA"/>
</dbReference>
<evidence type="ECO:0000256" key="1">
    <source>
        <dbReference type="ARBA" id="ARBA00000900"/>
    </source>
</evidence>
<evidence type="ECO:0000256" key="7">
    <source>
        <dbReference type="ARBA" id="ARBA00022723"/>
    </source>
</evidence>
<feature type="compositionally biased region" description="Low complexity" evidence="16">
    <location>
        <begin position="362"/>
        <end position="377"/>
    </location>
</feature>
<evidence type="ECO:0000256" key="11">
    <source>
        <dbReference type="ARBA" id="ARBA00022833"/>
    </source>
</evidence>
<keyword evidence="10" id="KW-0833">Ubl conjugation pathway</keyword>
<dbReference type="Proteomes" id="UP001630127">
    <property type="component" value="Unassembled WGS sequence"/>
</dbReference>
<evidence type="ECO:0000256" key="10">
    <source>
        <dbReference type="ARBA" id="ARBA00022786"/>
    </source>
</evidence>
<proteinExistence type="inferred from homology"/>
<evidence type="ECO:0000256" key="16">
    <source>
        <dbReference type="SAM" id="MobiDB-lite"/>
    </source>
</evidence>
<evidence type="ECO:0000259" key="18">
    <source>
        <dbReference type="PROSITE" id="PS50089"/>
    </source>
</evidence>
<evidence type="ECO:0000256" key="4">
    <source>
        <dbReference type="ARBA" id="ARBA00012483"/>
    </source>
</evidence>
<comment type="catalytic activity">
    <reaction evidence="1">
        <text>S-ubiquitinyl-[E2 ubiquitin-conjugating enzyme]-L-cysteine + [acceptor protein]-L-lysine = [E2 ubiquitin-conjugating enzyme]-L-cysteine + N(6)-ubiquitinyl-[acceptor protein]-L-lysine.</text>
        <dbReference type="EC" id="2.3.2.27"/>
    </reaction>
</comment>
<evidence type="ECO:0000256" key="9">
    <source>
        <dbReference type="ARBA" id="ARBA00022771"/>
    </source>
</evidence>
<dbReference type="FunFam" id="3.30.40.10:FF:000285">
    <property type="entry name" value="RING-H2 finger protein ATL43"/>
    <property type="match status" value="1"/>
</dbReference>
<keyword evidence="5" id="KW-0808">Transferase</keyword>
<feature type="compositionally biased region" description="Basic and acidic residues" evidence="16">
    <location>
        <begin position="407"/>
        <end position="423"/>
    </location>
</feature>
<evidence type="ECO:0000256" key="15">
    <source>
        <dbReference type="PROSITE-ProRule" id="PRU00175"/>
    </source>
</evidence>
<feature type="domain" description="RING-type" evidence="18">
    <location>
        <begin position="142"/>
        <end position="184"/>
    </location>
</feature>
<dbReference type="InterPro" id="IPR001841">
    <property type="entry name" value="Znf_RING"/>
</dbReference>
<dbReference type="Gene3D" id="3.30.40.10">
    <property type="entry name" value="Zinc/RING finger domain, C3HC4 (zinc finger)"/>
    <property type="match status" value="1"/>
</dbReference>
<evidence type="ECO:0000256" key="8">
    <source>
        <dbReference type="ARBA" id="ARBA00022729"/>
    </source>
</evidence>
<protein>
    <recommendedName>
        <fullName evidence="4">RING-type E3 ubiquitin transferase</fullName>
        <ecNumber evidence="4">2.3.2.27</ecNumber>
    </recommendedName>
</protein>
<gene>
    <name evidence="19" type="ORF">ACH5RR_003909</name>
</gene>
<comment type="similarity">
    <text evidence="14">Belongs to the RING-type zinc finger family. ATL subfamily.</text>
</comment>
<comment type="caution">
    <text evidence="19">The sequence shown here is derived from an EMBL/GenBank/DDBJ whole genome shotgun (WGS) entry which is preliminary data.</text>
</comment>
<dbReference type="Pfam" id="PF13639">
    <property type="entry name" value="zf-RING_2"/>
    <property type="match status" value="1"/>
</dbReference>
<feature type="transmembrane region" description="Helical" evidence="17">
    <location>
        <begin position="67"/>
        <end position="87"/>
    </location>
</feature>
<keyword evidence="12 17" id="KW-1133">Transmembrane helix</keyword>
<feature type="region of interest" description="Disordered" evidence="16">
    <location>
        <begin position="258"/>
        <end position="282"/>
    </location>
</feature>
<evidence type="ECO:0000313" key="20">
    <source>
        <dbReference type="Proteomes" id="UP001630127"/>
    </source>
</evidence>
<evidence type="ECO:0000256" key="2">
    <source>
        <dbReference type="ARBA" id="ARBA00004167"/>
    </source>
</evidence>
<keyword evidence="13 17" id="KW-0472">Membrane</keyword>
<feature type="region of interest" description="Disordered" evidence="16">
    <location>
        <begin position="316"/>
        <end position="338"/>
    </location>
</feature>
<dbReference type="GO" id="GO:0061630">
    <property type="term" value="F:ubiquitin protein ligase activity"/>
    <property type="evidence" value="ECO:0007669"/>
    <property type="project" value="UniProtKB-EC"/>
</dbReference>
<comment type="subcellular location">
    <subcellularLocation>
        <location evidence="2">Membrane</location>
        <topology evidence="2">Single-pass membrane protein</topology>
    </subcellularLocation>
</comment>
<evidence type="ECO:0000256" key="12">
    <source>
        <dbReference type="ARBA" id="ARBA00022989"/>
    </source>
</evidence>
<keyword evidence="9 15" id="KW-0863">Zinc-finger</keyword>
<dbReference type="EC" id="2.3.2.27" evidence="4"/>
<dbReference type="PROSITE" id="PS50089">
    <property type="entry name" value="ZF_RING_2"/>
    <property type="match status" value="1"/>
</dbReference>
<dbReference type="GO" id="GO:0008270">
    <property type="term" value="F:zinc ion binding"/>
    <property type="evidence" value="ECO:0007669"/>
    <property type="project" value="UniProtKB-KW"/>
</dbReference>
<evidence type="ECO:0000256" key="6">
    <source>
        <dbReference type="ARBA" id="ARBA00022692"/>
    </source>
</evidence>
<dbReference type="SMART" id="SM00184">
    <property type="entry name" value="RING"/>
    <property type="match status" value="1"/>
</dbReference>
<feature type="region of interest" description="Disordered" evidence="16">
    <location>
        <begin position="401"/>
        <end position="426"/>
    </location>
</feature>
<feature type="compositionally biased region" description="Low complexity" evidence="16">
    <location>
        <begin position="452"/>
        <end position="462"/>
    </location>
</feature>
<dbReference type="PANTHER" id="PTHR46539:SF2">
    <property type="entry name" value="RING-H2 FINGER PROTEIN ATL43"/>
    <property type="match status" value="1"/>
</dbReference>
<keyword evidence="20" id="KW-1185">Reference proteome</keyword>
<keyword evidence="6 17" id="KW-0812">Transmembrane</keyword>
<evidence type="ECO:0000256" key="17">
    <source>
        <dbReference type="SAM" id="Phobius"/>
    </source>
</evidence>
<reference evidence="19 20" key="1">
    <citation type="submission" date="2024-11" db="EMBL/GenBank/DDBJ databases">
        <title>A near-complete genome assembly of Cinchona calisaya.</title>
        <authorList>
            <person name="Lian D.C."/>
            <person name="Zhao X.W."/>
            <person name="Wei L."/>
        </authorList>
    </citation>
    <scope>NUCLEOTIDE SEQUENCE [LARGE SCALE GENOMIC DNA]</scope>
    <source>
        <tissue evidence="19">Nenye</tissue>
    </source>
</reference>
<dbReference type="GO" id="GO:0016020">
    <property type="term" value="C:membrane"/>
    <property type="evidence" value="ECO:0007669"/>
    <property type="project" value="UniProtKB-SubCell"/>
</dbReference>
<evidence type="ECO:0000256" key="14">
    <source>
        <dbReference type="ARBA" id="ARBA00024209"/>
    </source>
</evidence>
<keyword evidence="7" id="KW-0479">Metal-binding</keyword>
<keyword evidence="11" id="KW-0862">Zinc</keyword>
<evidence type="ECO:0000256" key="13">
    <source>
        <dbReference type="ARBA" id="ARBA00023136"/>
    </source>
</evidence>
<evidence type="ECO:0000256" key="5">
    <source>
        <dbReference type="ARBA" id="ARBA00022679"/>
    </source>
</evidence>